<proteinExistence type="inferred from homology"/>
<evidence type="ECO:0000313" key="8">
    <source>
        <dbReference type="EMBL" id="MCG2620905.1"/>
    </source>
</evidence>
<dbReference type="InterPro" id="IPR001764">
    <property type="entry name" value="Glyco_hydro_3_N"/>
</dbReference>
<feature type="signal peptide" evidence="6">
    <location>
        <begin position="1"/>
        <end position="24"/>
    </location>
</feature>
<organism evidence="8 9">
    <name type="scientific">Arthrobacter hankyongi</name>
    <dbReference type="NCBI Taxonomy" id="2904801"/>
    <lineage>
        <taxon>Bacteria</taxon>
        <taxon>Bacillati</taxon>
        <taxon>Actinomycetota</taxon>
        <taxon>Actinomycetes</taxon>
        <taxon>Micrococcales</taxon>
        <taxon>Micrococcaceae</taxon>
        <taxon>Arthrobacter</taxon>
    </lineage>
</organism>
<dbReference type="InterPro" id="IPR050226">
    <property type="entry name" value="NagZ_Beta-hexosaminidase"/>
</dbReference>
<evidence type="ECO:0000256" key="3">
    <source>
        <dbReference type="ARBA" id="ARBA00012663"/>
    </source>
</evidence>
<dbReference type="PANTHER" id="PTHR30480">
    <property type="entry name" value="BETA-HEXOSAMINIDASE-RELATED"/>
    <property type="match status" value="1"/>
</dbReference>
<dbReference type="InterPro" id="IPR017853">
    <property type="entry name" value="GH"/>
</dbReference>
<keyword evidence="9" id="KW-1185">Reference proteome</keyword>
<dbReference type="EC" id="3.2.1.52" evidence="3"/>
<comment type="caution">
    <text evidence="8">The sequence shown here is derived from an EMBL/GenBank/DDBJ whole genome shotgun (WGS) entry which is preliminary data.</text>
</comment>
<evidence type="ECO:0000256" key="5">
    <source>
        <dbReference type="ARBA" id="ARBA00023295"/>
    </source>
</evidence>
<dbReference type="InterPro" id="IPR036962">
    <property type="entry name" value="Glyco_hydro_3_N_sf"/>
</dbReference>
<dbReference type="GO" id="GO:0016787">
    <property type="term" value="F:hydrolase activity"/>
    <property type="evidence" value="ECO:0007669"/>
    <property type="project" value="UniProtKB-KW"/>
</dbReference>
<protein>
    <recommendedName>
        <fullName evidence="3">beta-N-acetylhexosaminidase</fullName>
        <ecNumber evidence="3">3.2.1.52</ecNumber>
    </recommendedName>
</protein>
<keyword evidence="4 8" id="KW-0378">Hydrolase</keyword>
<dbReference type="SUPFAM" id="SSF51445">
    <property type="entry name" value="(Trans)glycosidases"/>
    <property type="match status" value="1"/>
</dbReference>
<dbReference type="Gene3D" id="3.20.20.300">
    <property type="entry name" value="Glycoside hydrolase, family 3, N-terminal domain"/>
    <property type="match status" value="1"/>
</dbReference>
<evidence type="ECO:0000256" key="1">
    <source>
        <dbReference type="ARBA" id="ARBA00001231"/>
    </source>
</evidence>
<keyword evidence="5" id="KW-0326">Glycosidase</keyword>
<dbReference type="RefSeq" id="WP_237817987.1">
    <property type="nucleotide sequence ID" value="NZ_JAKLTQ010000001.1"/>
</dbReference>
<comment type="similarity">
    <text evidence="2">Belongs to the glycosyl hydrolase 3 family.</text>
</comment>
<keyword evidence="6" id="KW-0732">Signal</keyword>
<dbReference type="EMBL" id="JAKLTQ010000001">
    <property type="protein sequence ID" value="MCG2620905.1"/>
    <property type="molecule type" value="Genomic_DNA"/>
</dbReference>
<evidence type="ECO:0000256" key="4">
    <source>
        <dbReference type="ARBA" id="ARBA00022801"/>
    </source>
</evidence>
<dbReference type="Proteomes" id="UP001165368">
    <property type="component" value="Unassembled WGS sequence"/>
</dbReference>
<evidence type="ECO:0000256" key="6">
    <source>
        <dbReference type="SAM" id="SignalP"/>
    </source>
</evidence>
<evidence type="ECO:0000256" key="2">
    <source>
        <dbReference type="ARBA" id="ARBA00005336"/>
    </source>
</evidence>
<gene>
    <name evidence="8" type="ORF">LVY72_03135</name>
</gene>
<accession>A0ABS9L2N2</accession>
<dbReference type="PANTHER" id="PTHR30480:SF13">
    <property type="entry name" value="BETA-HEXOSAMINIDASE"/>
    <property type="match status" value="1"/>
</dbReference>
<feature type="domain" description="Glycoside hydrolase family 3 N-terminal" evidence="7">
    <location>
        <begin position="59"/>
        <end position="384"/>
    </location>
</feature>
<feature type="chain" id="PRO_5047331845" description="beta-N-acetylhexosaminidase" evidence="6">
    <location>
        <begin position="25"/>
        <end position="391"/>
    </location>
</feature>
<dbReference type="Pfam" id="PF00933">
    <property type="entry name" value="Glyco_hydro_3"/>
    <property type="match status" value="1"/>
</dbReference>
<evidence type="ECO:0000259" key="7">
    <source>
        <dbReference type="Pfam" id="PF00933"/>
    </source>
</evidence>
<name>A0ABS9L2N2_9MICC</name>
<evidence type="ECO:0000313" key="9">
    <source>
        <dbReference type="Proteomes" id="UP001165368"/>
    </source>
</evidence>
<sequence length="391" mass="40531">MRRGNRPLAALLAAWCLALGPAAAGLPAGEVPAVVPAASVQAAAVQAAADPGAQLAKLTLEQRVGQVLMAGVPAAGADQSTLATITKYEVGNIFLKGRSSKGTAATRAVLRRLEATVSATTTGGIRRFTATDQEGGYVQVLSGKGFSKMPTALAQGRWPAATIRAKAKAWARQLRSAGVTVNLAPVADVVPQAGAASNAPIGRFEREFGYTAASVATDATAFARGMADGGVAPVLKHFPGLGRVTGNTDTAVGVTDTRTTRTDANLKPFRSGIRAGARWVMVSSAYYRRIDAKRIAAFSPTVLKTMLRKDLGFTGIIVSDDLCDAAQLSPWSYAERAVKFFSAGGTMLLCVNAKAVPAMHKALAAQARKDPAFRAKLNAAALEVLQTKAGQ</sequence>
<comment type="catalytic activity">
    <reaction evidence="1">
        <text>Hydrolysis of terminal non-reducing N-acetyl-D-hexosamine residues in N-acetyl-beta-D-hexosaminides.</text>
        <dbReference type="EC" id="3.2.1.52"/>
    </reaction>
</comment>
<reference evidence="8" key="1">
    <citation type="submission" date="2022-01" db="EMBL/GenBank/DDBJ databases">
        <authorList>
            <person name="Jo J.-H."/>
            <person name="Im W.-T."/>
        </authorList>
    </citation>
    <scope>NUCLEOTIDE SEQUENCE</scope>
    <source>
        <strain evidence="8">I2-34</strain>
    </source>
</reference>